<evidence type="ECO:0000313" key="2">
    <source>
        <dbReference type="Proteomes" id="UP000274920"/>
    </source>
</evidence>
<organism evidence="1 2">
    <name type="scientific">Schaedlerella arabinosiphila</name>
    <dbReference type="NCBI Taxonomy" id="2044587"/>
    <lineage>
        <taxon>Bacteria</taxon>
        <taxon>Bacillati</taxon>
        <taxon>Bacillota</taxon>
        <taxon>Clostridia</taxon>
        <taxon>Lachnospirales</taxon>
        <taxon>Lachnospiraceae</taxon>
        <taxon>Schaedlerella</taxon>
    </lineage>
</organism>
<comment type="caution">
    <text evidence="1">The sequence shown here is derived from an EMBL/GenBank/DDBJ whole genome shotgun (WGS) entry which is preliminary data.</text>
</comment>
<proteinExistence type="predicted"/>
<dbReference type="Proteomes" id="UP000274920">
    <property type="component" value="Unassembled WGS sequence"/>
</dbReference>
<protein>
    <submittedName>
        <fullName evidence="1">Uncharacterized protein</fullName>
    </submittedName>
</protein>
<accession>A0A3R8R3Y2</accession>
<dbReference type="EMBL" id="RHJS01000002">
    <property type="protein sequence ID" value="RRK31643.1"/>
    <property type="molecule type" value="Genomic_DNA"/>
</dbReference>
<gene>
    <name evidence="1" type="ORF">EBB54_09920</name>
</gene>
<sequence length="149" mass="17404">MATILDKYREKQSIIQSQISENSLPPEELLQMQELNYRVCVLETFQAFCKSAPITMDTRVMGYHFQLVDAYVRFILTERRFGLKTDAEGKKKQETALTSFESVVQDGRKRFSSFAAGTQEQYKSCISQYINTILPVWMQYRNTYNNINL</sequence>
<dbReference type="AlphaFoldDB" id="A0A3R8R3Y2"/>
<keyword evidence="2" id="KW-1185">Reference proteome</keyword>
<reference evidence="1" key="1">
    <citation type="submission" date="2018-10" db="EMBL/GenBank/DDBJ databases">
        <title>Schaedlerella arabinophila gen. nov. sp. nov., isolated from the mouse intestinal tract and comparative analysis with the genome of the closely related altered Schaedler flora strain ASF502.</title>
        <authorList>
            <person name="Miyake S."/>
            <person name="Soh M."/>
            <person name="Seedorf H."/>
        </authorList>
    </citation>
    <scope>NUCLEOTIDE SEQUENCE [LARGE SCALE GENOMIC DNA]</scope>
    <source>
        <strain evidence="1">DSM 106076</strain>
    </source>
</reference>
<name>A0A3R8R3Y2_9FIRM</name>
<evidence type="ECO:0000313" key="1">
    <source>
        <dbReference type="EMBL" id="RRK31643.1"/>
    </source>
</evidence>
<dbReference type="RefSeq" id="WP_125127275.1">
    <property type="nucleotide sequence ID" value="NZ_RHJS01000002.1"/>
</dbReference>